<comment type="caution">
    <text evidence="5">The sequence shown here is derived from an EMBL/GenBank/DDBJ whole genome shotgun (WGS) entry which is preliminary data.</text>
</comment>
<dbReference type="Pfam" id="PF07905">
    <property type="entry name" value="PucR"/>
    <property type="match status" value="1"/>
</dbReference>
<evidence type="ECO:0000259" key="2">
    <source>
        <dbReference type="Pfam" id="PF07905"/>
    </source>
</evidence>
<dbReference type="Pfam" id="PF13556">
    <property type="entry name" value="HTH_30"/>
    <property type="match status" value="1"/>
</dbReference>
<dbReference type="Pfam" id="PF17853">
    <property type="entry name" value="GGDEF_2"/>
    <property type="match status" value="1"/>
</dbReference>
<evidence type="ECO:0000259" key="3">
    <source>
        <dbReference type="Pfam" id="PF13556"/>
    </source>
</evidence>
<dbReference type="InterPro" id="IPR012914">
    <property type="entry name" value="PucR_dom"/>
</dbReference>
<feature type="domain" description="Purine catabolism PurC-like" evidence="2">
    <location>
        <begin position="6"/>
        <end position="124"/>
    </location>
</feature>
<evidence type="ECO:0000256" key="1">
    <source>
        <dbReference type="ARBA" id="ARBA00006754"/>
    </source>
</evidence>
<dbReference type="InterPro" id="IPR025736">
    <property type="entry name" value="PucR_C-HTH_dom"/>
</dbReference>
<accession>A0ABT0XIT7</accession>
<proteinExistence type="inferred from homology"/>
<evidence type="ECO:0000313" key="6">
    <source>
        <dbReference type="Proteomes" id="UP001203665"/>
    </source>
</evidence>
<dbReference type="InterPro" id="IPR041522">
    <property type="entry name" value="CdaR_GGDEF"/>
</dbReference>
<gene>
    <name evidence="5" type="ORF">NDM98_09330</name>
</gene>
<organism evidence="5 6">
    <name type="scientific">Alkalicoccobacillus plakortidis</name>
    <dbReference type="NCBI Taxonomy" id="444060"/>
    <lineage>
        <taxon>Bacteria</taxon>
        <taxon>Bacillati</taxon>
        <taxon>Bacillota</taxon>
        <taxon>Bacilli</taxon>
        <taxon>Bacillales</taxon>
        <taxon>Bacillaceae</taxon>
        <taxon>Alkalicoccobacillus</taxon>
    </lineage>
</organism>
<evidence type="ECO:0000313" key="5">
    <source>
        <dbReference type="EMBL" id="MCM2675675.1"/>
    </source>
</evidence>
<protein>
    <submittedName>
        <fullName evidence="5">PucR family transcriptional regulator ligand-binding domain-containing protein</fullName>
    </submittedName>
</protein>
<dbReference type="Gene3D" id="1.10.10.2840">
    <property type="entry name" value="PucR C-terminal helix-turn-helix domain"/>
    <property type="match status" value="1"/>
</dbReference>
<dbReference type="InterPro" id="IPR042070">
    <property type="entry name" value="PucR_C-HTH_sf"/>
</dbReference>
<feature type="domain" description="CdaR GGDEF-like" evidence="4">
    <location>
        <begin position="289"/>
        <end position="419"/>
    </location>
</feature>
<dbReference type="EMBL" id="JAMQJY010000001">
    <property type="protein sequence ID" value="MCM2675675.1"/>
    <property type="molecule type" value="Genomic_DNA"/>
</dbReference>
<sequence length="537" mass="62083">MKLQTLLTREPFTELSVLVGEFGLNHDINHVTMMDAPDILPYLKSNDLLITTGYHLKDHPAKLIDLIQEMAKLDCAALFIKTKRFLHTLPEAVLEVANEINFPIIELPEDWSLGDTVNQLLTIILDKRTSELRHAIDTHRQFTLHIMNGKGLDTLLSHLTDLIRLPVTLTNSYLTPIAGKVDLLKGMPYLMELAQYGYLLLPKSTEVSFCDLHTQIEYTVFPVHKHTNQPDLLFVKGAIGVSDHVIRLTTEQAVNVLSFERLREEAIKQTTRRIRNDFFANFLDQTYSSHEEMTNKASEFGLPVQQEYICAVGEIDPLNEMWMYQSHHKELDQVYDFLENELQSLAVPCYLFTKGDQLILLLSVNDLIEDVQEFCTSFLELLQLRLSRFYELTLSFGVSHVCTSFFAVQQGYQEAQKAIHHTSGWRQPSSIHFFQTTDISGLLRLIPEKELTAYYHQTVKQLRLDQLDEDKTLLQTLFMYMECQCQISETAKQLFVHRNTVVYRLEKCEELLHTTLKDPEFTLQIRTAMRIKQLLEA</sequence>
<feature type="domain" description="PucR C-terminal helix-turn-helix" evidence="3">
    <location>
        <begin position="473"/>
        <end position="531"/>
    </location>
</feature>
<comment type="similarity">
    <text evidence="1">Belongs to the CdaR family.</text>
</comment>
<dbReference type="Proteomes" id="UP001203665">
    <property type="component" value="Unassembled WGS sequence"/>
</dbReference>
<dbReference type="PANTHER" id="PTHR33744:SF1">
    <property type="entry name" value="DNA-BINDING TRANSCRIPTIONAL ACTIVATOR ADER"/>
    <property type="match status" value="1"/>
</dbReference>
<name>A0ABT0XIT7_9BACI</name>
<keyword evidence="6" id="KW-1185">Reference proteome</keyword>
<dbReference type="InterPro" id="IPR051448">
    <property type="entry name" value="CdaR-like_regulators"/>
</dbReference>
<dbReference type="PANTHER" id="PTHR33744">
    <property type="entry name" value="CARBOHYDRATE DIACID REGULATOR"/>
    <property type="match status" value="1"/>
</dbReference>
<reference evidence="5" key="1">
    <citation type="submission" date="2022-06" db="EMBL/GenBank/DDBJ databases">
        <title>Alkalicoccobacillus porphyridii sp. nov., isolated from a marine red alga, Porphyridium purpureum and reclassification of Shouchella plakortidis and Shouchella gibsonii as Alkalicoccobacillus plakortidis comb. nov. and Alkalicoccobacillus gibsonii comb. nov.</title>
        <authorList>
            <person name="Kim K.H."/>
            <person name="Lee J.K."/>
            <person name="Han D.M."/>
            <person name="Baek J.H."/>
            <person name="Jeon C.O."/>
        </authorList>
    </citation>
    <scope>NUCLEOTIDE SEQUENCE</scope>
    <source>
        <strain evidence="5">DSM 19153</strain>
    </source>
</reference>
<evidence type="ECO:0000259" key="4">
    <source>
        <dbReference type="Pfam" id="PF17853"/>
    </source>
</evidence>
<dbReference type="RefSeq" id="WP_251606691.1">
    <property type="nucleotide sequence ID" value="NZ_JAMQJY010000001.1"/>
</dbReference>